<accession>A0ABT1EJ80</accession>
<keyword evidence="1" id="KW-0238">DNA-binding</keyword>
<protein>
    <submittedName>
        <fullName evidence="2">IS200/IS605 family accessory protein TnpB-related protein</fullName>
    </submittedName>
</protein>
<reference evidence="2 3" key="1">
    <citation type="journal article" date="2022" name="Genome Biol. Evol.">
        <title>Host diet, physiology and behaviors set the stage for Lachnospiraceae cladogenesis.</title>
        <authorList>
            <person name="Vera-Ponce De Leon A."/>
            <person name="Schneider M."/>
            <person name="Jahnes B.C."/>
            <person name="Sadowski V."/>
            <person name="Camuy-Velez L.A."/>
            <person name="Duan J."/>
            <person name="Sabree Z.L."/>
        </authorList>
    </citation>
    <scope>NUCLEOTIDE SEQUENCE [LARGE SCALE GENOMIC DNA]</scope>
    <source>
        <strain evidence="2 3">PAL227</strain>
    </source>
</reference>
<dbReference type="Proteomes" id="UP001523565">
    <property type="component" value="Unassembled WGS sequence"/>
</dbReference>
<name>A0ABT1EJ80_9FIRM</name>
<comment type="caution">
    <text evidence="2">The sequence shown here is derived from an EMBL/GenBank/DDBJ whole genome shotgun (WGS) entry which is preliminary data.</text>
</comment>
<dbReference type="InterPro" id="IPR010095">
    <property type="entry name" value="Cas12f1-like_TNB"/>
</dbReference>
<sequence>MKHVSTYSVKIKDYRRVFKDTVTAYRQAVDYFIAVADKEWSYFQEVSSSMYRLRLMEEFAHRTAKRPSPKYCFEEAEKVFYKFPSYLRRAAINEALGKVSSYRSNLDNWEQSDVNLRGKPPACPRAGFIYPVLYRENMYKQSGESKAAIKVFINGTWNWIMVSLNKGDVDYIKHHCADSKECAPTLQKRGKEWFLDFPFEREIELKKVEPYAQRIVAVDLGINNACVCSVMTSDGTVMGREILTLSREKDRLNHCIGRIKKAQQHGNKRTPRLWASAKGINRHIAERTAAFILSVARQYESEVIVFEHLELNGKKRGSKKQRLHLWKARDVQTIVTHKAHVYGMRISRVNAWNTSRLAFDGSGRVERGVYEQNGEVKYNYSICVFPTGKTYNCDLNASYNIGARYYIREILKSLPETSRLDIQAKVPECTKRSTCTLSTLISLHTAMCA</sequence>
<proteinExistence type="predicted"/>
<keyword evidence="3" id="KW-1185">Reference proteome</keyword>
<dbReference type="RefSeq" id="WP_262069640.1">
    <property type="nucleotide sequence ID" value="NZ_JAMXOC010000017.1"/>
</dbReference>
<gene>
    <name evidence="2" type="ORF">NK118_10890</name>
</gene>
<organism evidence="2 3">
    <name type="scientific">Ohessyouella blattaphilus</name>
    <dbReference type="NCBI Taxonomy" id="2949333"/>
    <lineage>
        <taxon>Bacteria</taxon>
        <taxon>Bacillati</taxon>
        <taxon>Bacillota</taxon>
        <taxon>Clostridia</taxon>
        <taxon>Lachnospirales</taxon>
        <taxon>Lachnospiraceae</taxon>
        <taxon>Ohessyouella</taxon>
    </lineage>
</organism>
<dbReference type="EMBL" id="JAMZFV010000017">
    <property type="protein sequence ID" value="MCP1110759.1"/>
    <property type="molecule type" value="Genomic_DNA"/>
</dbReference>
<dbReference type="NCBIfam" id="TIGR01766">
    <property type="entry name" value="IS200/IS605 family accessory protein TnpB-like domain"/>
    <property type="match status" value="1"/>
</dbReference>
<evidence type="ECO:0000256" key="1">
    <source>
        <dbReference type="ARBA" id="ARBA00023125"/>
    </source>
</evidence>
<evidence type="ECO:0000313" key="2">
    <source>
        <dbReference type="EMBL" id="MCP1110759.1"/>
    </source>
</evidence>
<evidence type="ECO:0000313" key="3">
    <source>
        <dbReference type="Proteomes" id="UP001523565"/>
    </source>
</evidence>